<evidence type="ECO:0000313" key="7">
    <source>
        <dbReference type="EnsemblMetazoa" id="CJA09336.1"/>
    </source>
</evidence>
<dbReference type="PANTHER" id="PTHR22945:SF90">
    <property type="entry name" value="G_PROTEIN_RECEP_F1_2 DOMAIN-CONTAINING PROTEIN"/>
    <property type="match status" value="1"/>
</dbReference>
<proteinExistence type="inferred from homology"/>
<feature type="transmembrane region" description="Helical" evidence="6">
    <location>
        <begin position="128"/>
        <end position="149"/>
    </location>
</feature>
<sequence>MFNFTTFFSIAHACVAALGMSFNLLLIYLALFQTPRAMRSYSTLIVNYAFTDFCACLCDLFVQQRIIPAGFTLGYVSNGLCKHFGPTACYVGYSLMLHFFSHSLWSLLLSFSYRYYILFKPSPTRHQLFFVILIVYIPSLFQWVSFLWAQDEPTEIIEILHNQFPTYDLNDHVVSGTKNIFCFSALFTIIHMTLPISPVYICILTLRKKIVARLNFRGVNVTKDTKNLHSQLLMVSLREQEETDYSN</sequence>
<reference evidence="8" key="1">
    <citation type="submission" date="2010-08" db="EMBL/GenBank/DDBJ databases">
        <authorList>
            <consortium name="Caenorhabditis japonica Sequencing Consortium"/>
            <person name="Wilson R.K."/>
        </authorList>
    </citation>
    <scope>NUCLEOTIDE SEQUENCE [LARGE SCALE GENOMIC DNA]</scope>
    <source>
        <strain evidence="8">DF5081</strain>
    </source>
</reference>
<evidence type="ECO:0000256" key="1">
    <source>
        <dbReference type="ARBA" id="ARBA00004141"/>
    </source>
</evidence>
<protein>
    <submittedName>
        <fullName evidence="7">Uncharacterized protein</fullName>
    </submittedName>
</protein>
<evidence type="ECO:0000256" key="5">
    <source>
        <dbReference type="ARBA" id="ARBA00023136"/>
    </source>
</evidence>
<dbReference type="PANTHER" id="PTHR22945">
    <property type="entry name" value="SERPENTINE RECEPTOR, CLASS D DELTA"/>
    <property type="match status" value="1"/>
</dbReference>
<keyword evidence="3 6" id="KW-0812">Transmembrane</keyword>
<comment type="subcellular location">
    <subcellularLocation>
        <location evidence="1">Membrane</location>
        <topology evidence="1">Multi-pass membrane protein</topology>
    </subcellularLocation>
</comment>
<feature type="transmembrane region" description="Helical" evidence="6">
    <location>
        <begin position="95"/>
        <end position="116"/>
    </location>
</feature>
<dbReference type="SUPFAM" id="SSF81321">
    <property type="entry name" value="Family A G protein-coupled receptor-like"/>
    <property type="match status" value="1"/>
</dbReference>
<dbReference type="AlphaFoldDB" id="A0A8R1DRC8"/>
<feature type="transmembrane region" description="Helical" evidence="6">
    <location>
        <begin position="44"/>
        <end position="62"/>
    </location>
</feature>
<reference evidence="7" key="2">
    <citation type="submission" date="2022-06" db="UniProtKB">
        <authorList>
            <consortium name="EnsemblMetazoa"/>
        </authorList>
    </citation>
    <scope>IDENTIFICATION</scope>
    <source>
        <strain evidence="7">DF5081</strain>
    </source>
</reference>
<evidence type="ECO:0000256" key="6">
    <source>
        <dbReference type="SAM" id="Phobius"/>
    </source>
</evidence>
<dbReference type="InterPro" id="IPR050920">
    <property type="entry name" value="Nematode_rcpt-like_delta"/>
</dbReference>
<name>A0A8R1DRC8_CAEJA</name>
<dbReference type="EnsemblMetazoa" id="CJA09336.1">
    <property type="protein sequence ID" value="CJA09336.1"/>
    <property type="gene ID" value="WBGene00128540"/>
</dbReference>
<accession>A0A8R1DRC8</accession>
<dbReference type="InterPro" id="IPR019421">
    <property type="entry name" value="7TM_GPCR_serpentine_rcpt_Srd"/>
</dbReference>
<keyword evidence="8" id="KW-1185">Reference proteome</keyword>
<evidence type="ECO:0000313" key="8">
    <source>
        <dbReference type="Proteomes" id="UP000005237"/>
    </source>
</evidence>
<organism evidence="7 8">
    <name type="scientific">Caenorhabditis japonica</name>
    <dbReference type="NCBI Taxonomy" id="281687"/>
    <lineage>
        <taxon>Eukaryota</taxon>
        <taxon>Metazoa</taxon>
        <taxon>Ecdysozoa</taxon>
        <taxon>Nematoda</taxon>
        <taxon>Chromadorea</taxon>
        <taxon>Rhabditida</taxon>
        <taxon>Rhabditina</taxon>
        <taxon>Rhabditomorpha</taxon>
        <taxon>Rhabditoidea</taxon>
        <taxon>Rhabditidae</taxon>
        <taxon>Peloderinae</taxon>
        <taxon>Caenorhabditis</taxon>
    </lineage>
</organism>
<keyword evidence="5 6" id="KW-0472">Membrane</keyword>
<feature type="transmembrane region" description="Helical" evidence="6">
    <location>
        <begin position="183"/>
        <end position="206"/>
    </location>
</feature>
<dbReference type="Proteomes" id="UP000005237">
    <property type="component" value="Unassembled WGS sequence"/>
</dbReference>
<dbReference type="Pfam" id="PF10317">
    <property type="entry name" value="7TM_GPCR_Srd"/>
    <property type="match status" value="1"/>
</dbReference>
<feature type="transmembrane region" description="Helical" evidence="6">
    <location>
        <begin position="6"/>
        <end position="32"/>
    </location>
</feature>
<evidence type="ECO:0000256" key="2">
    <source>
        <dbReference type="ARBA" id="ARBA00009166"/>
    </source>
</evidence>
<dbReference type="Gene3D" id="1.20.1070.10">
    <property type="entry name" value="Rhodopsin 7-helix transmembrane proteins"/>
    <property type="match status" value="1"/>
</dbReference>
<evidence type="ECO:0000256" key="3">
    <source>
        <dbReference type="ARBA" id="ARBA00022692"/>
    </source>
</evidence>
<comment type="similarity">
    <text evidence="2">Belongs to the nematode receptor-like protein srd family.</text>
</comment>
<keyword evidence="4 6" id="KW-1133">Transmembrane helix</keyword>
<dbReference type="GO" id="GO:0016020">
    <property type="term" value="C:membrane"/>
    <property type="evidence" value="ECO:0007669"/>
    <property type="project" value="UniProtKB-SubCell"/>
</dbReference>
<evidence type="ECO:0000256" key="4">
    <source>
        <dbReference type="ARBA" id="ARBA00022989"/>
    </source>
</evidence>